<accession>A0A9D9DHH5</accession>
<gene>
    <name evidence="1" type="ORF">IAC58_04180</name>
</gene>
<organism evidence="1 2">
    <name type="scientific">Candidatus Onthovivens merdipullorum</name>
    <dbReference type="NCBI Taxonomy" id="2840889"/>
    <lineage>
        <taxon>Bacteria</taxon>
        <taxon>Bacillati</taxon>
        <taxon>Bacillota</taxon>
        <taxon>Bacilli</taxon>
        <taxon>Bacillales</taxon>
        <taxon>Candidatus Onthovivens</taxon>
    </lineage>
</organism>
<proteinExistence type="predicted"/>
<reference evidence="1" key="1">
    <citation type="submission" date="2020-10" db="EMBL/GenBank/DDBJ databases">
        <authorList>
            <person name="Gilroy R."/>
        </authorList>
    </citation>
    <scope>NUCLEOTIDE SEQUENCE</scope>
    <source>
        <strain evidence="1">11159</strain>
    </source>
</reference>
<evidence type="ECO:0000313" key="2">
    <source>
        <dbReference type="Proteomes" id="UP000823613"/>
    </source>
</evidence>
<dbReference type="Proteomes" id="UP000823613">
    <property type="component" value="Unassembled WGS sequence"/>
</dbReference>
<evidence type="ECO:0000313" key="1">
    <source>
        <dbReference type="EMBL" id="MBO8427734.1"/>
    </source>
</evidence>
<dbReference type="AlphaFoldDB" id="A0A9D9DHH5"/>
<dbReference type="EMBL" id="JADIMY010000084">
    <property type="protein sequence ID" value="MBO8427734.1"/>
    <property type="molecule type" value="Genomic_DNA"/>
</dbReference>
<reference evidence="1" key="2">
    <citation type="journal article" date="2021" name="PeerJ">
        <title>Extensive microbial diversity within the chicken gut microbiome revealed by metagenomics and culture.</title>
        <authorList>
            <person name="Gilroy R."/>
            <person name="Ravi A."/>
            <person name="Getino M."/>
            <person name="Pursley I."/>
            <person name="Horton D.L."/>
            <person name="Alikhan N.F."/>
            <person name="Baker D."/>
            <person name="Gharbi K."/>
            <person name="Hall N."/>
            <person name="Watson M."/>
            <person name="Adriaenssens E.M."/>
            <person name="Foster-Nyarko E."/>
            <person name="Jarju S."/>
            <person name="Secka A."/>
            <person name="Antonio M."/>
            <person name="Oren A."/>
            <person name="Chaudhuri R.R."/>
            <person name="La Ragione R."/>
            <person name="Hildebrand F."/>
            <person name="Pallen M.J."/>
        </authorList>
    </citation>
    <scope>NUCLEOTIDE SEQUENCE</scope>
    <source>
        <strain evidence="1">11159</strain>
    </source>
</reference>
<name>A0A9D9DHH5_9BACL</name>
<comment type="caution">
    <text evidence="1">The sequence shown here is derived from an EMBL/GenBank/DDBJ whole genome shotgun (WGS) entry which is preliminary data.</text>
</comment>
<sequence length="215" mass="25277">MFENIVNRVLQEYSSDQRLPFDDDQFKNKNYLEQYTDWLEDFGKYGELPPSKLDFWDEVKKAIRHIIDNKLHGRFDLGIESYDENEMFNKVVKIIGNNLNITDDNKIYVERQVKINDNASKYDKSLKTGKDPKKLYNTLIKKYNSNVGGCWSYRNGGSYAYCSKEEGDIITLKGYIRTDDIDFVKTVLLNFHYPNEHEIRVKPNAKVELTNAVFN</sequence>
<feature type="non-terminal residue" evidence="1">
    <location>
        <position position="215"/>
    </location>
</feature>
<protein>
    <submittedName>
        <fullName evidence="1">Uncharacterized protein</fullName>
    </submittedName>
</protein>